<dbReference type="SUPFAM" id="SSF51735">
    <property type="entry name" value="NAD(P)-binding Rossmann-fold domains"/>
    <property type="match status" value="1"/>
</dbReference>
<dbReference type="PANTHER" id="PTHR32487:SF0">
    <property type="entry name" value="3-OXO-DELTA(4,5)-STEROID 5-BETA-REDUCTASE"/>
    <property type="match status" value="1"/>
</dbReference>
<protein>
    <submittedName>
        <fullName evidence="2">SDR family oxidoreductase</fullName>
    </submittedName>
</protein>
<evidence type="ECO:0000259" key="1">
    <source>
        <dbReference type="Pfam" id="PF22917"/>
    </source>
</evidence>
<keyword evidence="3" id="KW-1185">Reference proteome</keyword>
<sequence length="346" mass="37589">MLVAGVGGVIGRHAAIEHARRGHRVVGVSRRRPSDLPEGVEHRAVDLSSPGALDGVDDVTHLVFAAYVEAGPPAALVAPNVALLEGALDLAQRHGRLQHVTLYQGGKAYGAHLGAFRTPAKESDPRLLAPNFYYAQEDVLRGRGERDGFAVTMLRPEAVIGYATGNPMNLLMAVAAYGTVCAATGTPLAFPGTREAYGALYQSTDAELLGRATVWAGESPAADGEVFNVTNGDQYRWENLWPRLADAFGVDVGHPLRTPLVDAMADKEPVWRRLVDRYGLRPTPWDDLVQWPFADFIWSSGFDNVSSTVKLRQAGFGECLDSEDRYVELLERLRAERVLPPRGARA</sequence>
<evidence type="ECO:0000313" key="3">
    <source>
        <dbReference type="Proteomes" id="UP000265614"/>
    </source>
</evidence>
<dbReference type="InterPro" id="IPR055222">
    <property type="entry name" value="PRISE-like_Rossmann-fold"/>
</dbReference>
<proteinExistence type="predicted"/>
<dbReference type="PANTHER" id="PTHR32487">
    <property type="entry name" value="3-OXO-DELTA(4,5)-STEROID 5-BETA-REDUCTASE"/>
    <property type="match status" value="1"/>
</dbReference>
<dbReference type="EMBL" id="QZEZ01000006">
    <property type="protein sequence ID" value="RJK94956.1"/>
    <property type="molecule type" value="Genomic_DNA"/>
</dbReference>
<dbReference type="Gene3D" id="3.40.50.720">
    <property type="entry name" value="NAD(P)-binding Rossmann-like Domain"/>
    <property type="match status" value="1"/>
</dbReference>
<dbReference type="AlphaFoldDB" id="A0A3A3ZHZ5"/>
<dbReference type="Pfam" id="PF22917">
    <property type="entry name" value="PRISE"/>
    <property type="match status" value="1"/>
</dbReference>
<reference evidence="2 3" key="1">
    <citation type="submission" date="2018-09" db="EMBL/GenBank/DDBJ databases">
        <title>YIM 75000 draft genome.</title>
        <authorList>
            <person name="Tang S."/>
            <person name="Feng Y."/>
        </authorList>
    </citation>
    <scope>NUCLEOTIDE SEQUENCE [LARGE SCALE GENOMIC DNA]</scope>
    <source>
        <strain evidence="2 3">YIM 75000</strain>
    </source>
</reference>
<dbReference type="InterPro" id="IPR036291">
    <property type="entry name" value="NAD(P)-bd_dom_sf"/>
</dbReference>
<feature type="domain" description="PRISE-like Rossmann-fold" evidence="1">
    <location>
        <begin position="55"/>
        <end position="340"/>
    </location>
</feature>
<name>A0A3A3ZHZ5_9ACTN</name>
<dbReference type="CDD" id="cd08948">
    <property type="entry name" value="5beta-POR_like_SDR_a"/>
    <property type="match status" value="1"/>
</dbReference>
<gene>
    <name evidence="2" type="ORF">D5H78_13525</name>
</gene>
<accession>A0A3A3ZHZ5</accession>
<organism evidence="2 3">
    <name type="scientific">Vallicoccus soli</name>
    <dbReference type="NCBI Taxonomy" id="2339232"/>
    <lineage>
        <taxon>Bacteria</taxon>
        <taxon>Bacillati</taxon>
        <taxon>Actinomycetota</taxon>
        <taxon>Actinomycetes</taxon>
        <taxon>Motilibacterales</taxon>
        <taxon>Vallicoccaceae</taxon>
        <taxon>Vallicoccus</taxon>
    </lineage>
</organism>
<dbReference type="Proteomes" id="UP000265614">
    <property type="component" value="Unassembled WGS sequence"/>
</dbReference>
<comment type="caution">
    <text evidence="2">The sequence shown here is derived from an EMBL/GenBank/DDBJ whole genome shotgun (WGS) entry which is preliminary data.</text>
</comment>
<dbReference type="OrthoDB" id="4392084at2"/>
<evidence type="ECO:0000313" key="2">
    <source>
        <dbReference type="EMBL" id="RJK94956.1"/>
    </source>
</evidence>